<evidence type="ECO:0000313" key="3">
    <source>
        <dbReference type="Proteomes" id="UP000000752"/>
    </source>
</evidence>
<dbReference type="PIR" id="A71101">
    <property type="entry name" value="A71101"/>
</dbReference>
<protein>
    <submittedName>
        <fullName evidence="2">Uncharacterized protein</fullName>
    </submittedName>
</protein>
<keyword evidence="3" id="KW-1185">Reference proteome</keyword>
<accession>O58795</accession>
<keyword evidence="1" id="KW-0472">Membrane</keyword>
<dbReference type="EnsemblBacteria" id="BAA30167">
    <property type="protein sequence ID" value="BAA30167"/>
    <property type="gene ID" value="BAA30167"/>
</dbReference>
<organism evidence="2 3">
    <name type="scientific">Pyrococcus horikoshii (strain ATCC 700860 / DSM 12428 / JCM 9974 / NBRC 100139 / OT-3)</name>
    <dbReference type="NCBI Taxonomy" id="70601"/>
    <lineage>
        <taxon>Archaea</taxon>
        <taxon>Methanobacteriati</taxon>
        <taxon>Methanobacteriota</taxon>
        <taxon>Thermococci</taxon>
        <taxon>Thermococcales</taxon>
        <taxon>Thermococcaceae</taxon>
        <taxon>Pyrococcus</taxon>
    </lineage>
</organism>
<dbReference type="AlphaFoldDB" id="O58795"/>
<feature type="transmembrane region" description="Helical" evidence="1">
    <location>
        <begin position="54"/>
        <end position="73"/>
    </location>
</feature>
<reference evidence="2 3" key="1">
    <citation type="journal article" date="1998" name="DNA Res.">
        <title>Complete sequence and gene organization of the genome of a hyper-thermophilic archaebacterium, Pyrococcus horikoshii OT3.</title>
        <authorList>
            <person name="Kawarabayasi Y."/>
            <person name="Sawada M."/>
            <person name="Horikawa H."/>
            <person name="Haikawa Y."/>
            <person name="Hino Y."/>
            <person name="Yamamoto S."/>
            <person name="Sekine M."/>
            <person name="Baba S."/>
            <person name="Kosugi H."/>
            <person name="Hosoyama A."/>
            <person name="Nagai Y."/>
            <person name="Sakai M."/>
            <person name="Ogura K."/>
            <person name="Otuka R."/>
            <person name="Nakazawa H."/>
            <person name="Takamiya M."/>
            <person name="Ohfuku Y."/>
            <person name="Funahashi T."/>
            <person name="Tanaka T."/>
            <person name="Kudoh Y."/>
            <person name="Yamazaki J."/>
            <person name="Kushida N."/>
            <person name="Oguchi A."/>
            <person name="Aoki K."/>
            <person name="Nakamura Y."/>
            <person name="Robb T.F."/>
            <person name="Horikoshi K."/>
            <person name="Masuchi Y."/>
            <person name="Shizuya H."/>
            <person name="Kikuchi H."/>
        </authorList>
    </citation>
    <scope>NUCLEOTIDE SEQUENCE [LARGE SCALE GENOMIC DNA]</scope>
    <source>
        <strain evidence="3">ATCC 700860 / DSM 12428 / JCM 9974 / NBRC 100139 / OT-3</strain>
    </source>
</reference>
<evidence type="ECO:0000313" key="2">
    <source>
        <dbReference type="EMBL" id="BAA30167.1"/>
    </source>
</evidence>
<keyword evidence="1" id="KW-1133">Transmembrane helix</keyword>
<dbReference type="KEGG" id="pho:PH1068"/>
<dbReference type="Proteomes" id="UP000000752">
    <property type="component" value="Chromosome"/>
</dbReference>
<gene>
    <name evidence="2" type="ordered locus">PH1068</name>
</gene>
<name>O58795_PYRHO</name>
<keyword evidence="1" id="KW-0812">Transmembrane</keyword>
<feature type="transmembrane region" description="Helical" evidence="1">
    <location>
        <begin position="94"/>
        <end position="113"/>
    </location>
</feature>
<evidence type="ECO:0000256" key="1">
    <source>
        <dbReference type="SAM" id="Phobius"/>
    </source>
</evidence>
<proteinExistence type="predicted"/>
<dbReference type="EMBL" id="BA000001">
    <property type="protein sequence ID" value="BAA30167.1"/>
    <property type="molecule type" value="Genomic_DNA"/>
</dbReference>
<sequence length="158" mass="17947">MLFSSFLNSFSLSKMSSLLSLGLRSKSTYATVSNLRGRKLYTYRFRALILDSSLFNFSLNLLIWSFAISTILFRYSSPTNISPFSPRRTSILSVDLISTISFLLLMLFMLEYLNPQETAKFTSFTASSRVLAPTWRMGLLTRNHSCPLLCFLMASKTS</sequence>